<dbReference type="GO" id="GO:0016757">
    <property type="term" value="F:glycosyltransferase activity"/>
    <property type="evidence" value="ECO:0007669"/>
    <property type="project" value="InterPro"/>
</dbReference>
<dbReference type="Proteomes" id="UP000609064">
    <property type="component" value="Unassembled WGS sequence"/>
</dbReference>
<sequence length="332" mass="39695">MLTLHYMTLIFTLCSVNYLAQAHTLGDSLREQNPDFEYIIGLVDKLDTKDIDKSKLPDYQLLEVDKINIPDFAGMCDRYDITELNTAVKPYYFDYFLKNRPDITNIIYFDPDIIVFDKLSHLTSNLVEYNIVVTPHITTPYNDDKWQNEEDVVNTGVFNFGFVAIKRSESAARMIDWWCKKLYEECKIDLCNGLFVDQHWAEFFPAFFEKVLIDKHLGYNVAYWNLHERVCSLKNEKWFINENIRLQFFHYSGYLIAKPQEVSKYQNRIDFEHRPDIVPLFELYKNKLLTNNELYWKNFKCDYIKPKKVKRLVRVRKYLKLPLEKLAQIFES</sequence>
<protein>
    <recommendedName>
        <fullName evidence="3">Glycosyl transferase</fullName>
    </recommendedName>
</protein>
<comment type="caution">
    <text evidence="1">The sequence shown here is derived from an EMBL/GenBank/DDBJ whole genome shotgun (WGS) entry which is preliminary data.</text>
</comment>
<dbReference type="AlphaFoldDB" id="A0A917DNN4"/>
<evidence type="ECO:0000313" key="1">
    <source>
        <dbReference type="EMBL" id="GGD56138.1"/>
    </source>
</evidence>
<reference evidence="1" key="1">
    <citation type="journal article" date="2014" name="Int. J. Syst. Evol. Microbiol.">
        <title>Complete genome sequence of Corynebacterium casei LMG S-19264T (=DSM 44701T), isolated from a smear-ripened cheese.</title>
        <authorList>
            <consortium name="US DOE Joint Genome Institute (JGI-PGF)"/>
            <person name="Walter F."/>
            <person name="Albersmeier A."/>
            <person name="Kalinowski J."/>
            <person name="Ruckert C."/>
        </authorList>
    </citation>
    <scope>NUCLEOTIDE SEQUENCE</scope>
    <source>
        <strain evidence="1">CGMCC 1.15958</strain>
    </source>
</reference>
<proteinExistence type="predicted"/>
<evidence type="ECO:0008006" key="3">
    <source>
        <dbReference type="Google" id="ProtNLM"/>
    </source>
</evidence>
<name>A0A917DNN4_9BACT</name>
<dbReference type="InterPro" id="IPR029044">
    <property type="entry name" value="Nucleotide-diphossugar_trans"/>
</dbReference>
<dbReference type="Pfam" id="PF01501">
    <property type="entry name" value="Glyco_transf_8"/>
    <property type="match status" value="1"/>
</dbReference>
<evidence type="ECO:0000313" key="2">
    <source>
        <dbReference type="Proteomes" id="UP000609064"/>
    </source>
</evidence>
<dbReference type="Gene3D" id="3.90.550.10">
    <property type="entry name" value="Spore Coat Polysaccharide Biosynthesis Protein SpsA, Chain A"/>
    <property type="match status" value="1"/>
</dbReference>
<organism evidence="1 2">
    <name type="scientific">Emticicia aquatilis</name>
    <dbReference type="NCBI Taxonomy" id="1537369"/>
    <lineage>
        <taxon>Bacteria</taxon>
        <taxon>Pseudomonadati</taxon>
        <taxon>Bacteroidota</taxon>
        <taxon>Cytophagia</taxon>
        <taxon>Cytophagales</taxon>
        <taxon>Leadbetterellaceae</taxon>
        <taxon>Emticicia</taxon>
    </lineage>
</organism>
<reference evidence="1" key="2">
    <citation type="submission" date="2020-09" db="EMBL/GenBank/DDBJ databases">
        <authorList>
            <person name="Sun Q."/>
            <person name="Zhou Y."/>
        </authorList>
    </citation>
    <scope>NUCLEOTIDE SEQUENCE</scope>
    <source>
        <strain evidence="1">CGMCC 1.15958</strain>
    </source>
</reference>
<dbReference type="InterPro" id="IPR002495">
    <property type="entry name" value="Glyco_trans_8"/>
</dbReference>
<gene>
    <name evidence="1" type="ORF">GCM10011514_20240</name>
</gene>
<keyword evidence="2" id="KW-1185">Reference proteome</keyword>
<dbReference type="EMBL" id="BMKK01000004">
    <property type="protein sequence ID" value="GGD56138.1"/>
    <property type="molecule type" value="Genomic_DNA"/>
</dbReference>
<dbReference type="SUPFAM" id="SSF53448">
    <property type="entry name" value="Nucleotide-diphospho-sugar transferases"/>
    <property type="match status" value="1"/>
</dbReference>
<accession>A0A917DNN4</accession>